<dbReference type="Gene3D" id="3.40.50.300">
    <property type="entry name" value="P-loop containing nucleotide triphosphate hydrolases"/>
    <property type="match status" value="2"/>
</dbReference>
<evidence type="ECO:0000313" key="3">
    <source>
        <dbReference type="Proteomes" id="UP001321506"/>
    </source>
</evidence>
<dbReference type="Proteomes" id="UP001321506">
    <property type="component" value="Unassembled WGS sequence"/>
</dbReference>
<proteinExistence type="predicted"/>
<feature type="region of interest" description="Disordered" evidence="1">
    <location>
        <begin position="1"/>
        <end position="60"/>
    </location>
</feature>
<protein>
    <submittedName>
        <fullName evidence="2">AAA family ATPase</fullName>
    </submittedName>
</protein>
<dbReference type="InterPro" id="IPR050534">
    <property type="entry name" value="Coronavir_polyprotein_1ab"/>
</dbReference>
<organism evidence="2 3">
    <name type="scientific">Ruicaihuangia caeni</name>
    <dbReference type="NCBI Taxonomy" id="3042517"/>
    <lineage>
        <taxon>Bacteria</taxon>
        <taxon>Bacillati</taxon>
        <taxon>Actinomycetota</taxon>
        <taxon>Actinomycetes</taxon>
        <taxon>Micrococcales</taxon>
        <taxon>Microbacteriaceae</taxon>
        <taxon>Ruicaihuangia</taxon>
    </lineage>
</organism>
<dbReference type="RefSeq" id="WP_281488571.1">
    <property type="nucleotide sequence ID" value="NZ_JASATX010000002.1"/>
</dbReference>
<name>A0AAW6T4P6_9MICO</name>
<evidence type="ECO:0000256" key="1">
    <source>
        <dbReference type="SAM" id="MobiDB-lite"/>
    </source>
</evidence>
<comment type="caution">
    <text evidence="2">The sequence shown here is derived from an EMBL/GenBank/DDBJ whole genome shotgun (WGS) entry which is preliminary data.</text>
</comment>
<dbReference type="InterPro" id="IPR027417">
    <property type="entry name" value="P-loop_NTPase"/>
</dbReference>
<accession>A0AAW6T4P6</accession>
<evidence type="ECO:0000313" key="2">
    <source>
        <dbReference type="EMBL" id="MDI2098795.1"/>
    </source>
</evidence>
<dbReference type="PANTHER" id="PTHR43788">
    <property type="entry name" value="DNA2/NAM7 HELICASE FAMILY MEMBER"/>
    <property type="match status" value="1"/>
</dbReference>
<reference evidence="2 3" key="1">
    <citation type="submission" date="2023-04" db="EMBL/GenBank/DDBJ databases">
        <title>Klugiella caeni sp. nov. isolated from the sludge of biochemical tank.</title>
        <authorList>
            <person name="Geng K."/>
        </authorList>
    </citation>
    <scope>NUCLEOTIDE SEQUENCE [LARGE SCALE GENOMIC DNA]</scope>
    <source>
        <strain evidence="2 3">YN-L-19</strain>
    </source>
</reference>
<sequence>MPDTSDEGDREPMTDAGRTRAPWAPPPGPASADSAPRLVEPDEHVSAQPVGFSSDADGARSELQLGTDEFLDEPEPQPTERERWLQQLAGLGGRNPLLHFDDAPGTRIELSVTHPGGLAQFITGQTTLLSSLIRDEVALRGAKLAADAIVTKGAELIAARGIDAVHLGIAIAEWQHQGVDYRAPVLIRPLAIRRHGRDFDVRLRGEAVLNPAFARAMREHFGIVLDAAAFVRLAHDDGTFKPNAVIDRLRGLTSHLEWFNVRPRLVVSCFVEVAEPMRADAAGHHHPVLDALAGDADARNIIAGSRASSAILSADEREPATDVLLLDADAEQEQVIAEIAAGNSVVVKTLPGTGGTQTIVNALGELVRRDKRVLVVSPRRATVDDIAARFDSIGLPGVAVAPRSLRRDIVRSISRNEKARQPQMSEVDEALVRLRTVLLDYRRALSRPDPVLGISVLDCVTELSRLALLPAPPSTTSRLSRRAVERLAEGRQQVAETMVAAASLGEFKYGPGDSPWYGAQFTTGDEAARAHALAGSLHRESLPRLLDRAGAVIGATRMRPFESIAELGIYLRLLTDLRETLDKFQPTVFDRPLTELIAATAPRREAPEMPGTSRRRLKKLAREYQRPGVYIADLHSALTRIQQQRVLWQRYVASGTTPEVPTGIADLQVAYQQVVQDLALLDGPLGYREGDQLAELPLEQLRERLEELAAESDVLNNLQERTELMTTLRDLELDPLIDDLAARHVPDSQVAAELELAWWQSALESLLEADRALLGANTPVLDRLEADFRLVDEAHAAGSAQLLGWRLAEDWKLGIADWVDEAELLKRLLRRGELTAFDLQTNAPHLSRAVAPVWLASPYEVHDIADTMPFDTVILVDAGAITLAEAIGAIRRARQVVAFGDPVTQTPAPFTLALEQQGTADAEASVSHSGSPMHAQHAEEGDLDALGSGESAADVAAELHADSALARLGQVLPTLSLTRSYRAGGEDLAELVNRRFYAGRIQSLPWAGSFLGHGSLTLDYLDDGTGLPDPDSGAVESVDAEVDHVVDLVLHHAATKPNESLMVITASDRHAWRVQQALLSAVAERNDLIEFVLGDRPEPFQVLTVEQAVAQSRDRVIFSIGYGRTPHGRVLSDFGALGEPGGERLLAIAMTRARRHLKIVTCFKPDDIEEGRMRHGAIALAEILNEVSARSAEEPLPDDRDPLLVDLARRLEKRGLTVALGHRGKLGLVAAHGGRCIAIDTDSELHKHTLRESLRLRPEMLRRLGWHYARVHSFELFSDPDAVADRISETVGAPALQPAAPTSQTAGVSSPE</sequence>
<dbReference type="PANTHER" id="PTHR43788:SF8">
    <property type="entry name" value="DNA-BINDING PROTEIN SMUBP-2"/>
    <property type="match status" value="1"/>
</dbReference>
<dbReference type="SUPFAM" id="SSF52540">
    <property type="entry name" value="P-loop containing nucleoside triphosphate hydrolases"/>
    <property type="match status" value="1"/>
</dbReference>
<gene>
    <name evidence="2" type="ORF">QF206_07430</name>
</gene>
<keyword evidence="3" id="KW-1185">Reference proteome</keyword>
<dbReference type="GO" id="GO:0043139">
    <property type="term" value="F:5'-3' DNA helicase activity"/>
    <property type="evidence" value="ECO:0007669"/>
    <property type="project" value="TreeGrafter"/>
</dbReference>
<dbReference type="EMBL" id="JASATX010000002">
    <property type="protein sequence ID" value="MDI2098795.1"/>
    <property type="molecule type" value="Genomic_DNA"/>
</dbReference>